<accession>A0A6J4H5C1</accession>
<feature type="compositionally biased region" description="Low complexity" evidence="1">
    <location>
        <begin position="104"/>
        <end position="115"/>
    </location>
</feature>
<feature type="region of interest" description="Disordered" evidence="1">
    <location>
        <begin position="84"/>
        <end position="130"/>
    </location>
</feature>
<reference evidence="2" key="1">
    <citation type="submission" date="2020-02" db="EMBL/GenBank/DDBJ databases">
        <authorList>
            <person name="Meier V. D."/>
        </authorList>
    </citation>
    <scope>NUCLEOTIDE SEQUENCE</scope>
    <source>
        <strain evidence="2">AVDCRST_MAG27</strain>
    </source>
</reference>
<protein>
    <submittedName>
        <fullName evidence="2">Uncharacterized protein</fullName>
    </submittedName>
</protein>
<gene>
    <name evidence="2" type="ORF">AVDCRST_MAG27-68</name>
</gene>
<organism evidence="2">
    <name type="scientific">uncultured Craurococcus sp</name>
    <dbReference type="NCBI Taxonomy" id="1135998"/>
    <lineage>
        <taxon>Bacteria</taxon>
        <taxon>Pseudomonadati</taxon>
        <taxon>Pseudomonadota</taxon>
        <taxon>Alphaproteobacteria</taxon>
        <taxon>Acetobacterales</taxon>
        <taxon>Acetobacteraceae</taxon>
        <taxon>Craurococcus</taxon>
        <taxon>environmental samples</taxon>
    </lineage>
</organism>
<feature type="compositionally biased region" description="Basic residues" evidence="1">
    <location>
        <begin position="94"/>
        <end position="103"/>
    </location>
</feature>
<evidence type="ECO:0000256" key="1">
    <source>
        <dbReference type="SAM" id="MobiDB-lite"/>
    </source>
</evidence>
<dbReference type="EMBL" id="CADCTD010000002">
    <property type="protein sequence ID" value="CAA9214402.1"/>
    <property type="molecule type" value="Genomic_DNA"/>
</dbReference>
<sequence>ERRPHLPPQPLPADRALGADHGPVGCQWLRAGRDRDRLPHPRACQCLRPALRAGQPGAVAHRRHDGGGGDRELVRLRRGCRGAGRRRAGLDQRHRARRLRRPAGARCRGPQLARPRPAPRRGRCRRGGRV</sequence>
<proteinExistence type="predicted"/>
<evidence type="ECO:0000313" key="2">
    <source>
        <dbReference type="EMBL" id="CAA9214402.1"/>
    </source>
</evidence>
<feature type="compositionally biased region" description="Pro residues" evidence="1">
    <location>
        <begin position="1"/>
        <end position="11"/>
    </location>
</feature>
<feature type="non-terminal residue" evidence="2">
    <location>
        <position position="1"/>
    </location>
</feature>
<feature type="compositionally biased region" description="Basic residues" evidence="1">
    <location>
        <begin position="117"/>
        <end position="130"/>
    </location>
</feature>
<feature type="non-terminal residue" evidence="2">
    <location>
        <position position="130"/>
    </location>
</feature>
<name>A0A6J4H5C1_9PROT</name>
<feature type="region of interest" description="Disordered" evidence="1">
    <location>
        <begin position="1"/>
        <end position="22"/>
    </location>
</feature>
<dbReference type="AlphaFoldDB" id="A0A6J4H5C1"/>